<dbReference type="Proteomes" id="UP000236946">
    <property type="component" value="Unassembled WGS sequence"/>
</dbReference>
<dbReference type="EMBL" id="PFEN01000029">
    <property type="protein sequence ID" value="PJE69517.1"/>
    <property type="molecule type" value="Genomic_DNA"/>
</dbReference>
<organism evidence="1 2">
    <name type="scientific">Candidatus Staskawiczbacteria bacterium CG10_big_fil_rev_8_21_14_0_10_38_10</name>
    <dbReference type="NCBI Taxonomy" id="1974891"/>
    <lineage>
        <taxon>Bacteria</taxon>
        <taxon>Candidatus Staskawicziibacteriota</taxon>
    </lineage>
</organism>
<protein>
    <recommendedName>
        <fullName evidence="3">Tetratricopeptide repeat protein</fullName>
    </recommendedName>
</protein>
<evidence type="ECO:0000313" key="2">
    <source>
        <dbReference type="Proteomes" id="UP000236946"/>
    </source>
</evidence>
<evidence type="ECO:0000313" key="1">
    <source>
        <dbReference type="EMBL" id="PJE69517.1"/>
    </source>
</evidence>
<reference evidence="2" key="1">
    <citation type="submission" date="2017-09" db="EMBL/GenBank/DDBJ databases">
        <title>Depth-based differentiation of microbial function through sediment-hosted aquifers and enrichment of novel symbionts in the deep terrestrial subsurface.</title>
        <authorList>
            <person name="Probst A.J."/>
            <person name="Ladd B."/>
            <person name="Jarett J.K."/>
            <person name="Geller-Mcgrath D.E."/>
            <person name="Sieber C.M.K."/>
            <person name="Emerson J.B."/>
            <person name="Anantharaman K."/>
            <person name="Thomas B.C."/>
            <person name="Malmstrom R."/>
            <person name="Stieglmeier M."/>
            <person name="Klingl A."/>
            <person name="Woyke T."/>
            <person name="Ryan C.M."/>
            <person name="Banfield J.F."/>
        </authorList>
    </citation>
    <scope>NUCLEOTIDE SEQUENCE [LARGE SCALE GENOMIC DNA]</scope>
</reference>
<accession>A0A2H9T1H8</accession>
<dbReference type="AlphaFoldDB" id="A0A2H9T1H8"/>
<proteinExistence type="predicted"/>
<sequence>MKEETVARLRRMLAELEKTEPRRAAEVAYALAQTYRRLGNNELAVQYGRKSLALFDKCRMETEEDCACRFVTLGDIALPDLIHQGVVRERLQPLQV</sequence>
<name>A0A2H9T1H8_9BACT</name>
<gene>
    <name evidence="1" type="ORF">COU98_01625</name>
</gene>
<evidence type="ECO:0008006" key="3">
    <source>
        <dbReference type="Google" id="ProtNLM"/>
    </source>
</evidence>
<comment type="caution">
    <text evidence="1">The sequence shown here is derived from an EMBL/GenBank/DDBJ whole genome shotgun (WGS) entry which is preliminary data.</text>
</comment>